<feature type="chain" id="PRO_5015394790" description="Ketosteroid isomerase-like protein" evidence="1">
    <location>
        <begin position="23"/>
        <end position="291"/>
    </location>
</feature>
<dbReference type="AlphaFoldDB" id="A0A2T5J8U4"/>
<evidence type="ECO:0000313" key="3">
    <source>
        <dbReference type="Proteomes" id="UP000244168"/>
    </source>
</evidence>
<comment type="caution">
    <text evidence="2">The sequence shown here is derived from an EMBL/GenBank/DDBJ whole genome shotgun (WGS) entry which is preliminary data.</text>
</comment>
<keyword evidence="1" id="KW-0732">Signal</keyword>
<dbReference type="Gene3D" id="3.10.450.50">
    <property type="match status" value="2"/>
</dbReference>
<organism evidence="2 3">
    <name type="scientific">Mucilaginibacter yixingensis</name>
    <dbReference type="NCBI Taxonomy" id="1295612"/>
    <lineage>
        <taxon>Bacteria</taxon>
        <taxon>Pseudomonadati</taxon>
        <taxon>Bacteroidota</taxon>
        <taxon>Sphingobacteriia</taxon>
        <taxon>Sphingobacteriales</taxon>
        <taxon>Sphingobacteriaceae</taxon>
        <taxon>Mucilaginibacter</taxon>
    </lineage>
</organism>
<sequence length="291" mass="32045">MKMKKMIVPAVALLLVTGSALAQKNVHVQNVITAEENFNKLVAKKGIKDGFLAVADPDGIVFKPFPKKITEFYGAIDKQPGSLSWKPNVARISAKGDLAFTAGPYVYQNGKSEEDKVYGDYVSIWHADPDGNLKLLIDLGIQHPDPDLTATVDFKEPADTAGHSAQSKDPFGGKRVIMETDNMFNHALTISSLGTYKEFMSAEGRYYFPGFDPIVGVDKTLKFLANEAISITAENVGSGRSLSNDLAYTYGTARIKKGNVVSNYNYVRLWEQDSQHKWNVLLEVFSAIENN</sequence>
<reference evidence="2 3" key="1">
    <citation type="submission" date="2018-04" db="EMBL/GenBank/DDBJ databases">
        <title>Genomic Encyclopedia of Archaeal and Bacterial Type Strains, Phase II (KMG-II): from individual species to whole genera.</title>
        <authorList>
            <person name="Goeker M."/>
        </authorList>
    </citation>
    <scope>NUCLEOTIDE SEQUENCE [LARGE SCALE GENOMIC DNA]</scope>
    <source>
        <strain evidence="2 3">DSM 26809</strain>
    </source>
</reference>
<protein>
    <recommendedName>
        <fullName evidence="4">Ketosteroid isomerase-like protein</fullName>
    </recommendedName>
</protein>
<dbReference type="Proteomes" id="UP000244168">
    <property type="component" value="Unassembled WGS sequence"/>
</dbReference>
<evidence type="ECO:0000313" key="2">
    <source>
        <dbReference type="EMBL" id="PTQ95888.1"/>
    </source>
</evidence>
<dbReference type="EMBL" id="QAOQ01000005">
    <property type="protein sequence ID" value="PTQ95888.1"/>
    <property type="molecule type" value="Genomic_DNA"/>
</dbReference>
<gene>
    <name evidence="2" type="ORF">C8P68_105399</name>
</gene>
<keyword evidence="3" id="KW-1185">Reference proteome</keyword>
<dbReference type="OrthoDB" id="1119084at2"/>
<evidence type="ECO:0000256" key="1">
    <source>
        <dbReference type="SAM" id="SignalP"/>
    </source>
</evidence>
<name>A0A2T5J8U4_9SPHI</name>
<proteinExistence type="predicted"/>
<dbReference type="RefSeq" id="WP_107829374.1">
    <property type="nucleotide sequence ID" value="NZ_CP160205.1"/>
</dbReference>
<evidence type="ECO:0008006" key="4">
    <source>
        <dbReference type="Google" id="ProtNLM"/>
    </source>
</evidence>
<feature type="signal peptide" evidence="1">
    <location>
        <begin position="1"/>
        <end position="22"/>
    </location>
</feature>
<accession>A0A2T5J8U4</accession>